<reference evidence="3" key="1">
    <citation type="journal article" date="2019" name="Int. J. Syst. Evol. Microbiol.">
        <title>The Global Catalogue of Microorganisms (GCM) 10K type strain sequencing project: providing services to taxonomists for standard genome sequencing and annotation.</title>
        <authorList>
            <consortium name="The Broad Institute Genomics Platform"/>
            <consortium name="The Broad Institute Genome Sequencing Center for Infectious Disease"/>
            <person name="Wu L."/>
            <person name="Ma J."/>
        </authorList>
    </citation>
    <scope>NUCLEOTIDE SEQUENCE [LARGE SCALE GENOMIC DNA]</scope>
    <source>
        <strain evidence="3">JCM 18956</strain>
    </source>
</reference>
<dbReference type="Proteomes" id="UP001501295">
    <property type="component" value="Unassembled WGS sequence"/>
</dbReference>
<name>A0ABP8WBL2_9MICO</name>
<sequence length="85" mass="8453">MATSTTLRIGSIQENGGAHRVGVGAALPRPAARSDVPGDAVPSGHGESLVGADQAGIPAGAPQTLQLRRFASGVAKESILLVESP</sequence>
<protein>
    <submittedName>
        <fullName evidence="2">Uncharacterized protein</fullName>
    </submittedName>
</protein>
<proteinExistence type="predicted"/>
<feature type="region of interest" description="Disordered" evidence="1">
    <location>
        <begin position="30"/>
        <end position="57"/>
    </location>
</feature>
<comment type="caution">
    <text evidence="2">The sequence shown here is derived from an EMBL/GenBank/DDBJ whole genome shotgun (WGS) entry which is preliminary data.</text>
</comment>
<accession>A0ABP8WBL2</accession>
<evidence type="ECO:0000313" key="3">
    <source>
        <dbReference type="Proteomes" id="UP001501295"/>
    </source>
</evidence>
<keyword evidence="3" id="KW-1185">Reference proteome</keyword>
<evidence type="ECO:0000256" key="1">
    <source>
        <dbReference type="SAM" id="MobiDB-lite"/>
    </source>
</evidence>
<gene>
    <name evidence="2" type="ORF">GCM10025780_35990</name>
</gene>
<dbReference type="EMBL" id="BAABLM010000012">
    <property type="protein sequence ID" value="GAA4686182.1"/>
    <property type="molecule type" value="Genomic_DNA"/>
</dbReference>
<evidence type="ECO:0000313" key="2">
    <source>
        <dbReference type="EMBL" id="GAA4686182.1"/>
    </source>
</evidence>
<organism evidence="2 3">
    <name type="scientific">Frondihabitans cladoniiphilus</name>
    <dbReference type="NCBI Taxonomy" id="715785"/>
    <lineage>
        <taxon>Bacteria</taxon>
        <taxon>Bacillati</taxon>
        <taxon>Actinomycetota</taxon>
        <taxon>Actinomycetes</taxon>
        <taxon>Micrococcales</taxon>
        <taxon>Microbacteriaceae</taxon>
        <taxon>Frondihabitans</taxon>
    </lineage>
</organism>